<dbReference type="InterPro" id="IPR006696">
    <property type="entry name" value="DUF423"/>
</dbReference>
<accession>A0ABY1NR33</accession>
<sequence>MNQLFPQSRLALAAGGIAGAMGVAGLAAAAHADPSGRLETAAQMLVFHAPVFLAIGLWVRVLATRLLVLAAVMLFAGLALFCGDLAMRVFGGTRLFPGAAPIGGMTIIAGWVIVVLCALRPHLR</sequence>
<keyword evidence="3" id="KW-1185">Reference proteome</keyword>
<evidence type="ECO:0000256" key="1">
    <source>
        <dbReference type="SAM" id="Phobius"/>
    </source>
</evidence>
<dbReference type="Pfam" id="PF04241">
    <property type="entry name" value="DUF423"/>
    <property type="match status" value="1"/>
</dbReference>
<dbReference type="EMBL" id="FXTT01000002">
    <property type="protein sequence ID" value="SMP15993.1"/>
    <property type="molecule type" value="Genomic_DNA"/>
</dbReference>
<feature type="transmembrane region" description="Helical" evidence="1">
    <location>
        <begin position="99"/>
        <end position="119"/>
    </location>
</feature>
<dbReference type="Proteomes" id="UP001157914">
    <property type="component" value="Unassembled WGS sequence"/>
</dbReference>
<keyword evidence="1" id="KW-0472">Membrane</keyword>
<feature type="transmembrane region" description="Helical" evidence="1">
    <location>
        <begin position="66"/>
        <end position="87"/>
    </location>
</feature>
<proteinExistence type="predicted"/>
<evidence type="ECO:0000313" key="2">
    <source>
        <dbReference type="EMBL" id="SMP15993.1"/>
    </source>
</evidence>
<evidence type="ECO:0000313" key="3">
    <source>
        <dbReference type="Proteomes" id="UP001157914"/>
    </source>
</evidence>
<keyword evidence="1" id="KW-1133">Transmembrane helix</keyword>
<feature type="transmembrane region" description="Helical" evidence="1">
    <location>
        <begin position="42"/>
        <end position="59"/>
    </location>
</feature>
<organism evidence="2 3">
    <name type="scientific">Roseibium denhamense</name>
    <dbReference type="NCBI Taxonomy" id="76305"/>
    <lineage>
        <taxon>Bacteria</taxon>
        <taxon>Pseudomonadati</taxon>
        <taxon>Pseudomonadota</taxon>
        <taxon>Alphaproteobacteria</taxon>
        <taxon>Hyphomicrobiales</taxon>
        <taxon>Stappiaceae</taxon>
        <taxon>Roseibium</taxon>
    </lineage>
</organism>
<keyword evidence="1" id="KW-0812">Transmembrane</keyword>
<dbReference type="RefSeq" id="WP_244314135.1">
    <property type="nucleotide sequence ID" value="NZ_BAAAEA010000003.1"/>
</dbReference>
<name>A0ABY1NR33_9HYPH</name>
<gene>
    <name evidence="2" type="ORF">SAMN06265374_1649</name>
</gene>
<reference evidence="2 3" key="1">
    <citation type="submission" date="2017-05" db="EMBL/GenBank/DDBJ databases">
        <authorList>
            <person name="Varghese N."/>
            <person name="Submissions S."/>
        </authorList>
    </citation>
    <scope>NUCLEOTIDE SEQUENCE [LARGE SCALE GENOMIC DNA]</scope>
    <source>
        <strain evidence="2 3">DSM 15949</strain>
    </source>
</reference>
<protein>
    <submittedName>
        <fullName evidence="2">Uncharacterized membrane protein YgdD, TMEM256/DUF423 family</fullName>
    </submittedName>
</protein>
<comment type="caution">
    <text evidence="2">The sequence shown here is derived from an EMBL/GenBank/DDBJ whole genome shotgun (WGS) entry which is preliminary data.</text>
</comment>